<dbReference type="AlphaFoldDB" id="A0A1T4S8H4"/>
<name>A0A1T4S8H4_9FIRM</name>
<sequence length="44" mass="5095">MDKFFVNKDEVVLMVIDIQERLVPVMKYGSQIINKTNILLTIAN</sequence>
<dbReference type="InterPro" id="IPR036380">
    <property type="entry name" value="Isochorismatase-like_sf"/>
</dbReference>
<dbReference type="Proteomes" id="UP000189933">
    <property type="component" value="Unassembled WGS sequence"/>
</dbReference>
<feature type="non-terminal residue" evidence="1">
    <location>
        <position position="44"/>
    </location>
</feature>
<protein>
    <recommendedName>
        <fullName evidence="3">Isochorismatase family protein</fullName>
    </recommendedName>
</protein>
<dbReference type="EMBL" id="FUXM01000046">
    <property type="protein sequence ID" value="SKA24535.1"/>
    <property type="molecule type" value="Genomic_DNA"/>
</dbReference>
<evidence type="ECO:0000313" key="2">
    <source>
        <dbReference type="Proteomes" id="UP000189933"/>
    </source>
</evidence>
<dbReference type="SUPFAM" id="SSF52499">
    <property type="entry name" value="Isochorismatase-like hydrolases"/>
    <property type="match status" value="1"/>
</dbReference>
<gene>
    <name evidence="1" type="ORF">SAMN02745885_02514</name>
</gene>
<reference evidence="2" key="1">
    <citation type="submission" date="2017-02" db="EMBL/GenBank/DDBJ databases">
        <authorList>
            <person name="Varghese N."/>
            <person name="Submissions S."/>
        </authorList>
    </citation>
    <scope>NUCLEOTIDE SEQUENCE [LARGE SCALE GENOMIC DNA]</scope>
    <source>
        <strain evidence="2">DSM 16521</strain>
    </source>
</reference>
<accession>A0A1T4S8H4</accession>
<proteinExistence type="predicted"/>
<evidence type="ECO:0000313" key="1">
    <source>
        <dbReference type="EMBL" id="SKA24535.1"/>
    </source>
</evidence>
<keyword evidence="2" id="KW-1185">Reference proteome</keyword>
<organism evidence="1 2">
    <name type="scientific">Carboxydocella sporoproducens DSM 16521</name>
    <dbReference type="NCBI Taxonomy" id="1121270"/>
    <lineage>
        <taxon>Bacteria</taxon>
        <taxon>Bacillati</taxon>
        <taxon>Bacillota</taxon>
        <taxon>Clostridia</taxon>
        <taxon>Eubacteriales</taxon>
        <taxon>Clostridiales Family XVI. Incertae Sedis</taxon>
        <taxon>Carboxydocella</taxon>
    </lineage>
</organism>
<evidence type="ECO:0008006" key="3">
    <source>
        <dbReference type="Google" id="ProtNLM"/>
    </source>
</evidence>